<protein>
    <recommendedName>
        <fullName evidence="2">L-serine ammonia-lyase</fullName>
        <ecNumber evidence="2">4.3.1.17</ecNumber>
    </recommendedName>
    <alternativeName>
        <fullName evidence="5">L-serine deaminase</fullName>
    </alternativeName>
    <alternativeName>
        <fullName evidence="6">L-threonine dehydratase</fullName>
    </alternativeName>
</protein>
<evidence type="ECO:0000256" key="7">
    <source>
        <dbReference type="ARBA" id="ARBA00049406"/>
    </source>
</evidence>
<name>A0A210Q993_MIZYE</name>
<dbReference type="InterPro" id="IPR036052">
    <property type="entry name" value="TrpB-like_PALP_sf"/>
</dbReference>
<dbReference type="PROSITE" id="PS00165">
    <property type="entry name" value="DEHYDRATASE_SER_THR"/>
    <property type="match status" value="1"/>
</dbReference>
<evidence type="ECO:0000256" key="3">
    <source>
        <dbReference type="ARBA" id="ARBA00022898"/>
    </source>
</evidence>
<accession>A0A210Q993</accession>
<dbReference type="SUPFAM" id="SSF53686">
    <property type="entry name" value="Tryptophan synthase beta subunit-like PLP-dependent enzymes"/>
    <property type="match status" value="1"/>
</dbReference>
<organism evidence="9 10">
    <name type="scientific">Mizuhopecten yessoensis</name>
    <name type="common">Japanese scallop</name>
    <name type="synonym">Patinopecten yessoensis</name>
    <dbReference type="NCBI Taxonomy" id="6573"/>
    <lineage>
        <taxon>Eukaryota</taxon>
        <taxon>Metazoa</taxon>
        <taxon>Spiralia</taxon>
        <taxon>Lophotrochozoa</taxon>
        <taxon>Mollusca</taxon>
        <taxon>Bivalvia</taxon>
        <taxon>Autobranchia</taxon>
        <taxon>Pteriomorphia</taxon>
        <taxon>Pectinida</taxon>
        <taxon>Pectinoidea</taxon>
        <taxon>Pectinidae</taxon>
        <taxon>Mizuhopecten</taxon>
    </lineage>
</organism>
<evidence type="ECO:0000313" key="10">
    <source>
        <dbReference type="Proteomes" id="UP000242188"/>
    </source>
</evidence>
<evidence type="ECO:0000259" key="8">
    <source>
        <dbReference type="Pfam" id="PF00291"/>
    </source>
</evidence>
<dbReference type="OrthoDB" id="4418812at2759"/>
<dbReference type="GO" id="GO:0009097">
    <property type="term" value="P:isoleucine biosynthetic process"/>
    <property type="evidence" value="ECO:0007669"/>
    <property type="project" value="TreeGrafter"/>
</dbReference>
<dbReference type="STRING" id="6573.A0A210Q993"/>
<comment type="cofactor">
    <cofactor evidence="1">
        <name>pyridoxal 5'-phosphate</name>
        <dbReference type="ChEBI" id="CHEBI:597326"/>
    </cofactor>
</comment>
<dbReference type="PANTHER" id="PTHR48078">
    <property type="entry name" value="THREONINE DEHYDRATASE, MITOCHONDRIAL-RELATED"/>
    <property type="match status" value="1"/>
</dbReference>
<dbReference type="InterPro" id="IPR000634">
    <property type="entry name" value="Ser/Thr_deHydtase_PyrdxlP-BS"/>
</dbReference>
<reference evidence="9 10" key="1">
    <citation type="journal article" date="2017" name="Nat. Ecol. Evol.">
        <title>Scallop genome provides insights into evolution of bilaterian karyotype and development.</title>
        <authorList>
            <person name="Wang S."/>
            <person name="Zhang J."/>
            <person name="Jiao W."/>
            <person name="Li J."/>
            <person name="Xun X."/>
            <person name="Sun Y."/>
            <person name="Guo X."/>
            <person name="Huan P."/>
            <person name="Dong B."/>
            <person name="Zhang L."/>
            <person name="Hu X."/>
            <person name="Sun X."/>
            <person name="Wang J."/>
            <person name="Zhao C."/>
            <person name="Wang Y."/>
            <person name="Wang D."/>
            <person name="Huang X."/>
            <person name="Wang R."/>
            <person name="Lv J."/>
            <person name="Li Y."/>
            <person name="Zhang Z."/>
            <person name="Liu B."/>
            <person name="Lu W."/>
            <person name="Hui Y."/>
            <person name="Liang J."/>
            <person name="Zhou Z."/>
            <person name="Hou R."/>
            <person name="Li X."/>
            <person name="Liu Y."/>
            <person name="Li H."/>
            <person name="Ning X."/>
            <person name="Lin Y."/>
            <person name="Zhao L."/>
            <person name="Xing Q."/>
            <person name="Dou J."/>
            <person name="Li Y."/>
            <person name="Mao J."/>
            <person name="Guo H."/>
            <person name="Dou H."/>
            <person name="Li T."/>
            <person name="Mu C."/>
            <person name="Jiang W."/>
            <person name="Fu Q."/>
            <person name="Fu X."/>
            <person name="Miao Y."/>
            <person name="Liu J."/>
            <person name="Yu Q."/>
            <person name="Li R."/>
            <person name="Liao H."/>
            <person name="Li X."/>
            <person name="Kong Y."/>
            <person name="Jiang Z."/>
            <person name="Chourrout D."/>
            <person name="Li R."/>
            <person name="Bao Z."/>
        </authorList>
    </citation>
    <scope>NUCLEOTIDE SEQUENCE [LARGE SCALE GENOMIC DNA]</scope>
    <source>
        <strain evidence="9 10">PY_sf001</strain>
    </source>
</reference>
<keyword evidence="4" id="KW-0456">Lyase</keyword>
<dbReference type="Gene3D" id="3.40.50.1100">
    <property type="match status" value="2"/>
</dbReference>
<evidence type="ECO:0000256" key="1">
    <source>
        <dbReference type="ARBA" id="ARBA00001933"/>
    </source>
</evidence>
<evidence type="ECO:0000256" key="5">
    <source>
        <dbReference type="ARBA" id="ARBA00041766"/>
    </source>
</evidence>
<comment type="catalytic activity">
    <reaction evidence="7">
        <text>L-serine = pyruvate + NH4(+)</text>
        <dbReference type="Rhea" id="RHEA:19169"/>
        <dbReference type="ChEBI" id="CHEBI:15361"/>
        <dbReference type="ChEBI" id="CHEBI:28938"/>
        <dbReference type="ChEBI" id="CHEBI:33384"/>
        <dbReference type="EC" id="4.3.1.17"/>
    </reaction>
</comment>
<keyword evidence="3" id="KW-0663">Pyridoxal phosphate</keyword>
<dbReference type="GO" id="GO:0004794">
    <property type="term" value="F:threonine deaminase activity"/>
    <property type="evidence" value="ECO:0007669"/>
    <property type="project" value="TreeGrafter"/>
</dbReference>
<dbReference type="CDD" id="cd01562">
    <property type="entry name" value="Thr-dehyd"/>
    <property type="match status" value="1"/>
</dbReference>
<evidence type="ECO:0000313" key="9">
    <source>
        <dbReference type="EMBL" id="OWF45249.1"/>
    </source>
</evidence>
<feature type="domain" description="Tryptophan synthase beta chain-like PALP" evidence="8">
    <location>
        <begin position="24"/>
        <end position="314"/>
    </location>
</feature>
<dbReference type="GO" id="GO:0030170">
    <property type="term" value="F:pyridoxal phosphate binding"/>
    <property type="evidence" value="ECO:0007669"/>
    <property type="project" value="InterPro"/>
</dbReference>
<dbReference type="GO" id="GO:0006565">
    <property type="term" value="P:L-serine catabolic process"/>
    <property type="evidence" value="ECO:0007669"/>
    <property type="project" value="TreeGrafter"/>
</dbReference>
<dbReference type="PANTHER" id="PTHR48078:SF14">
    <property type="entry name" value="L-SERINE AMMONIA-LYASE"/>
    <property type="match status" value="1"/>
</dbReference>
<evidence type="ECO:0000256" key="4">
    <source>
        <dbReference type="ARBA" id="ARBA00023239"/>
    </source>
</evidence>
<gene>
    <name evidence="9" type="ORF">KP79_PYT11272</name>
</gene>
<dbReference type="InterPro" id="IPR050147">
    <property type="entry name" value="Ser/Thr_Dehydratase"/>
</dbReference>
<dbReference type="InterPro" id="IPR001926">
    <property type="entry name" value="TrpB-like_PALP"/>
</dbReference>
<evidence type="ECO:0000256" key="6">
    <source>
        <dbReference type="ARBA" id="ARBA00042605"/>
    </source>
</evidence>
<sequence>MPSDQSLVTLDDVQRAREVLSNSSLGVCRTPMIKNSAMFPGLENAEVYLKLENMQTTGSFKIRGVASQMAFIPDEVKRGEKKLITMSAGNYGKAFAYALNKMGLSGLCLMPLTAPSSRVQLIKGYGVEVEQLPTSDLLSAVDKYVTEKGYTFLHSFDESNLIAGYGSASLEVLEDGVKPDVVIVCCGGGGLVSGVAATLKLSGLSDCRVYAVEPEGSPTMYESFKKGEAVTIPTVKSVAGGLSPPFAGKLTYQHCRRFVEDVVLVTDKELVDTMAMFYKRGLVVEPSGCAAMAALINGHIPNIAGKKVVVFVTGGNVSPEEMTVHLR</sequence>
<dbReference type="Pfam" id="PF00291">
    <property type="entry name" value="PALP"/>
    <property type="match status" value="1"/>
</dbReference>
<comment type="caution">
    <text evidence="9">The sequence shown here is derived from an EMBL/GenBank/DDBJ whole genome shotgun (WGS) entry which is preliminary data.</text>
</comment>
<keyword evidence="10" id="KW-1185">Reference proteome</keyword>
<dbReference type="AlphaFoldDB" id="A0A210Q993"/>
<dbReference type="GO" id="GO:0003941">
    <property type="term" value="F:L-serine ammonia-lyase activity"/>
    <property type="evidence" value="ECO:0007669"/>
    <property type="project" value="UniProtKB-EC"/>
</dbReference>
<dbReference type="GO" id="GO:0006567">
    <property type="term" value="P:L-threonine catabolic process"/>
    <property type="evidence" value="ECO:0007669"/>
    <property type="project" value="TreeGrafter"/>
</dbReference>
<proteinExistence type="predicted"/>
<dbReference type="Proteomes" id="UP000242188">
    <property type="component" value="Unassembled WGS sequence"/>
</dbReference>
<dbReference type="EMBL" id="NEDP02004538">
    <property type="protein sequence ID" value="OWF45249.1"/>
    <property type="molecule type" value="Genomic_DNA"/>
</dbReference>
<dbReference type="EC" id="4.3.1.17" evidence="2"/>
<evidence type="ECO:0000256" key="2">
    <source>
        <dbReference type="ARBA" id="ARBA00012093"/>
    </source>
</evidence>